<comment type="caution">
    <text evidence="1">The sequence shown here is derived from an EMBL/GenBank/DDBJ whole genome shotgun (WGS) entry which is preliminary data.</text>
</comment>
<dbReference type="GO" id="GO:0008233">
    <property type="term" value="F:peptidase activity"/>
    <property type="evidence" value="ECO:0007669"/>
    <property type="project" value="UniProtKB-KW"/>
</dbReference>
<dbReference type="Proteomes" id="UP000265520">
    <property type="component" value="Unassembled WGS sequence"/>
</dbReference>
<evidence type="ECO:0000313" key="1">
    <source>
        <dbReference type="EMBL" id="MCI33275.1"/>
    </source>
</evidence>
<organism evidence="1 2">
    <name type="scientific">Trifolium medium</name>
    <dbReference type="NCBI Taxonomy" id="97028"/>
    <lineage>
        <taxon>Eukaryota</taxon>
        <taxon>Viridiplantae</taxon>
        <taxon>Streptophyta</taxon>
        <taxon>Embryophyta</taxon>
        <taxon>Tracheophyta</taxon>
        <taxon>Spermatophyta</taxon>
        <taxon>Magnoliopsida</taxon>
        <taxon>eudicotyledons</taxon>
        <taxon>Gunneridae</taxon>
        <taxon>Pentapetalae</taxon>
        <taxon>rosids</taxon>
        <taxon>fabids</taxon>
        <taxon>Fabales</taxon>
        <taxon>Fabaceae</taxon>
        <taxon>Papilionoideae</taxon>
        <taxon>50 kb inversion clade</taxon>
        <taxon>NPAAA clade</taxon>
        <taxon>Hologalegina</taxon>
        <taxon>IRL clade</taxon>
        <taxon>Trifolieae</taxon>
        <taxon>Trifolium</taxon>
    </lineage>
</organism>
<name>A0A392RCH0_9FABA</name>
<dbReference type="EMBL" id="LXQA010203083">
    <property type="protein sequence ID" value="MCI33275.1"/>
    <property type="molecule type" value="Genomic_DNA"/>
</dbReference>
<feature type="non-terminal residue" evidence="1">
    <location>
        <position position="1"/>
    </location>
</feature>
<keyword evidence="2" id="KW-1185">Reference proteome</keyword>
<proteinExistence type="predicted"/>
<dbReference type="AlphaFoldDB" id="A0A392RCH0"/>
<evidence type="ECO:0000313" key="2">
    <source>
        <dbReference type="Proteomes" id="UP000265520"/>
    </source>
</evidence>
<dbReference type="GO" id="GO:0006508">
    <property type="term" value="P:proteolysis"/>
    <property type="evidence" value="ECO:0007669"/>
    <property type="project" value="UniProtKB-KW"/>
</dbReference>
<reference evidence="1 2" key="1">
    <citation type="journal article" date="2018" name="Front. Plant Sci.">
        <title>Red Clover (Trifolium pratense) and Zigzag Clover (T. medium) - A Picture of Genomic Similarities and Differences.</title>
        <authorList>
            <person name="Dluhosova J."/>
            <person name="Istvanek J."/>
            <person name="Nedelnik J."/>
            <person name="Repkova J."/>
        </authorList>
    </citation>
    <scope>NUCLEOTIDE SEQUENCE [LARGE SCALE GENOMIC DNA]</scope>
    <source>
        <strain evidence="2">cv. 10/8</strain>
        <tissue evidence="1">Leaf</tissue>
    </source>
</reference>
<accession>A0A392RCH0</accession>
<keyword evidence="1" id="KW-0645">Protease</keyword>
<protein>
    <submittedName>
        <fullName evidence="1">Calpain-type cysteine protease DEK1-like</fullName>
    </submittedName>
</protein>
<keyword evidence="1" id="KW-0378">Hydrolase</keyword>
<sequence>TGVTGAICLLDDEPTASGRHCGPIDSSLCQSQKVSFSIALMIQPESGPVCLLGTEFQKKVCWEILVAGAEQGIEAGQVGLRLITKGDRQTTVAKEWSISATSIADGRFVPYV</sequence>